<keyword evidence="11 16" id="KW-0239">DNA-directed DNA polymerase</keyword>
<keyword evidence="13 16" id="KW-0234">DNA repair</keyword>
<evidence type="ECO:0000256" key="9">
    <source>
        <dbReference type="ARBA" id="ARBA00022763"/>
    </source>
</evidence>
<evidence type="ECO:0000256" key="2">
    <source>
        <dbReference type="ARBA" id="ARBA00010945"/>
    </source>
</evidence>
<keyword evidence="7 16" id="KW-0235">DNA replication</keyword>
<evidence type="ECO:0000256" key="4">
    <source>
        <dbReference type="ARBA" id="ARBA00022490"/>
    </source>
</evidence>
<dbReference type="EC" id="2.7.7.7" evidence="16"/>
<keyword evidence="3 16" id="KW-0515">Mutator protein</keyword>
<feature type="active site" evidence="16">
    <location>
        <position position="121"/>
    </location>
</feature>
<comment type="caution">
    <text evidence="19">The sequence shown here is derived from an EMBL/GenBank/DDBJ whole genome shotgun (WGS) entry which is preliminary data.</text>
</comment>
<dbReference type="SUPFAM" id="SSF100879">
    <property type="entry name" value="Lesion bypass DNA polymerase (Y-family), little finger domain"/>
    <property type="match status" value="1"/>
</dbReference>
<dbReference type="PANTHER" id="PTHR11076">
    <property type="entry name" value="DNA REPAIR POLYMERASE UMUC / TRANSFERASE FAMILY MEMBER"/>
    <property type="match status" value="1"/>
</dbReference>
<dbReference type="Gene3D" id="3.30.1490.100">
    <property type="entry name" value="DNA polymerase, Y-family, little finger domain"/>
    <property type="match status" value="1"/>
</dbReference>
<evidence type="ECO:0000256" key="8">
    <source>
        <dbReference type="ARBA" id="ARBA00022723"/>
    </source>
</evidence>
<dbReference type="InterPro" id="IPR043128">
    <property type="entry name" value="Rev_trsase/Diguanyl_cyclase"/>
</dbReference>
<evidence type="ECO:0000256" key="5">
    <source>
        <dbReference type="ARBA" id="ARBA00022679"/>
    </source>
</evidence>
<dbReference type="GO" id="GO:0006261">
    <property type="term" value="P:DNA-templated DNA replication"/>
    <property type="evidence" value="ECO:0007669"/>
    <property type="project" value="UniProtKB-UniRule"/>
</dbReference>
<dbReference type="GO" id="GO:0000287">
    <property type="term" value="F:magnesium ion binding"/>
    <property type="evidence" value="ECO:0007669"/>
    <property type="project" value="UniProtKB-UniRule"/>
</dbReference>
<dbReference type="InterPro" id="IPR043502">
    <property type="entry name" value="DNA/RNA_pol_sf"/>
</dbReference>
<dbReference type="InterPro" id="IPR017961">
    <property type="entry name" value="DNA_pol_Y-fam_little_finger"/>
</dbReference>
<dbReference type="GO" id="GO:0042276">
    <property type="term" value="P:error-prone translesion synthesis"/>
    <property type="evidence" value="ECO:0007669"/>
    <property type="project" value="TreeGrafter"/>
</dbReference>
<comment type="similarity">
    <text evidence="2 16">Belongs to the DNA polymerase type-Y family.</text>
</comment>
<feature type="site" description="Substrate discrimination" evidence="16">
    <location>
        <position position="32"/>
    </location>
</feature>
<evidence type="ECO:0000256" key="17">
    <source>
        <dbReference type="SAM" id="MobiDB-lite"/>
    </source>
</evidence>
<proteinExistence type="inferred from homology"/>
<dbReference type="EMBL" id="PEBK01000003">
    <property type="protein sequence ID" value="PJM75631.1"/>
    <property type="molecule type" value="Genomic_DNA"/>
</dbReference>
<comment type="cofactor">
    <cofactor evidence="16">
        <name>Mg(2+)</name>
        <dbReference type="ChEBI" id="CHEBI:18420"/>
    </cofactor>
    <text evidence="16">Binds 2 magnesium ions per subunit.</text>
</comment>
<keyword evidence="5 16" id="KW-0808">Transferase</keyword>
<dbReference type="GO" id="GO:0005829">
    <property type="term" value="C:cytosol"/>
    <property type="evidence" value="ECO:0007669"/>
    <property type="project" value="TreeGrafter"/>
</dbReference>
<dbReference type="CDD" id="cd03586">
    <property type="entry name" value="PolY_Pol_IV_kappa"/>
    <property type="match status" value="1"/>
</dbReference>
<evidence type="ECO:0000256" key="13">
    <source>
        <dbReference type="ARBA" id="ARBA00023204"/>
    </source>
</evidence>
<keyword evidence="4 16" id="KW-0963">Cytoplasm</keyword>
<keyword evidence="12 16" id="KW-0238">DNA-binding</keyword>
<sequence>MSTSPRSAAVRRDWGHDETGCTILHIDMDAFFASCEIARHPELKGRPVIIGTGVRSVVSAASYEARPYGVNSAMPVATAKRLCPDGVFLPVDMAYYRSVSHRIFQLMSRITDRIERTSVDEVYMNVAGALRQWERPTAIGAWIRREVERRFHVTCSVGVAGNKLVAKLASTNAKPNGMLLVPVARQAEFVQMLPLRSLPGVGPSSAKRLEQWGVTTVAQLAAMSREDLTRATGSAIHANGLYLAARGLDERRVVPYTPEKSIGSEHTFDEDTDDPACVSGLLLRCADTVASTLRRKGLLARTVTVKLRFADLSYATKSFTMERPVNTASALYPQTIGLLERMLDMSPGSVSRGIRLPRPVRLAGASVSGLSDAATTPVQASFDDLLAEEPDDRGTDGKSDHGSADRREDATVRTAKTAKRMGQAEQALDSIRERFGNGAVRLGLRDS</sequence>
<evidence type="ECO:0000256" key="11">
    <source>
        <dbReference type="ARBA" id="ARBA00022932"/>
    </source>
</evidence>
<gene>
    <name evidence="16" type="primary">dinB</name>
    <name evidence="19" type="ORF">CSQ87_04210</name>
</gene>
<evidence type="ECO:0000256" key="3">
    <source>
        <dbReference type="ARBA" id="ARBA00022457"/>
    </source>
</evidence>
<dbReference type="InterPro" id="IPR001126">
    <property type="entry name" value="UmuC"/>
</dbReference>
<dbReference type="GO" id="GO:0003684">
    <property type="term" value="F:damaged DNA binding"/>
    <property type="evidence" value="ECO:0007669"/>
    <property type="project" value="InterPro"/>
</dbReference>
<keyword evidence="20" id="KW-1185">Reference proteome</keyword>
<dbReference type="HAMAP" id="MF_01113">
    <property type="entry name" value="DNApol_IV"/>
    <property type="match status" value="1"/>
</dbReference>
<dbReference type="RefSeq" id="WP_100512636.1">
    <property type="nucleotide sequence ID" value="NZ_PEBK01000003.1"/>
</dbReference>
<evidence type="ECO:0000256" key="6">
    <source>
        <dbReference type="ARBA" id="ARBA00022695"/>
    </source>
</evidence>
<keyword evidence="6 16" id="KW-0548">Nucleotidyltransferase</keyword>
<dbReference type="Gene3D" id="1.10.150.20">
    <property type="entry name" value="5' to 3' exonuclease, C-terminal subdomain"/>
    <property type="match status" value="1"/>
</dbReference>
<comment type="catalytic activity">
    <reaction evidence="15 16">
        <text>DNA(n) + a 2'-deoxyribonucleoside 5'-triphosphate = DNA(n+1) + diphosphate</text>
        <dbReference type="Rhea" id="RHEA:22508"/>
        <dbReference type="Rhea" id="RHEA-COMP:17339"/>
        <dbReference type="Rhea" id="RHEA-COMP:17340"/>
        <dbReference type="ChEBI" id="CHEBI:33019"/>
        <dbReference type="ChEBI" id="CHEBI:61560"/>
        <dbReference type="ChEBI" id="CHEBI:173112"/>
        <dbReference type="EC" id="2.7.7.7"/>
    </reaction>
</comment>
<dbReference type="NCBIfam" id="NF002677">
    <property type="entry name" value="PRK02406.1"/>
    <property type="match status" value="1"/>
</dbReference>
<dbReference type="Gene3D" id="3.40.1170.60">
    <property type="match status" value="1"/>
</dbReference>
<feature type="compositionally biased region" description="Basic and acidic residues" evidence="17">
    <location>
        <begin position="392"/>
        <end position="411"/>
    </location>
</feature>
<protein>
    <recommendedName>
        <fullName evidence="16">DNA polymerase IV</fullName>
        <shortName evidence="16">Pol IV</shortName>
        <ecNumber evidence="16">2.7.7.7</ecNumber>
    </recommendedName>
</protein>
<organism evidence="19 20">
    <name type="scientific">Bifidobacterium simiarum</name>
    <dbReference type="NCBI Taxonomy" id="2045441"/>
    <lineage>
        <taxon>Bacteria</taxon>
        <taxon>Bacillati</taxon>
        <taxon>Actinomycetota</taxon>
        <taxon>Actinomycetes</taxon>
        <taxon>Bifidobacteriales</taxon>
        <taxon>Bifidobacteriaceae</taxon>
        <taxon>Bifidobacterium</taxon>
    </lineage>
</organism>
<evidence type="ECO:0000256" key="14">
    <source>
        <dbReference type="ARBA" id="ARBA00025589"/>
    </source>
</evidence>
<feature type="binding site" evidence="16">
    <location>
        <position position="120"/>
    </location>
    <ligand>
        <name>Mg(2+)</name>
        <dbReference type="ChEBI" id="CHEBI:18420"/>
    </ligand>
</feature>
<dbReference type="GO" id="GO:0003887">
    <property type="term" value="F:DNA-directed DNA polymerase activity"/>
    <property type="evidence" value="ECO:0007669"/>
    <property type="project" value="UniProtKB-UniRule"/>
</dbReference>
<comment type="subunit">
    <text evidence="16">Monomer.</text>
</comment>
<dbReference type="GO" id="GO:0009432">
    <property type="term" value="P:SOS response"/>
    <property type="evidence" value="ECO:0007669"/>
    <property type="project" value="TreeGrafter"/>
</dbReference>
<keyword evidence="9 16" id="KW-0227">DNA damage</keyword>
<dbReference type="PROSITE" id="PS50173">
    <property type="entry name" value="UMUC"/>
    <property type="match status" value="1"/>
</dbReference>
<keyword evidence="10 16" id="KW-0460">Magnesium</keyword>
<dbReference type="AlphaFoldDB" id="A0A2M9HFQ5"/>
<keyword evidence="8 16" id="KW-0479">Metal-binding</keyword>
<dbReference type="Gene3D" id="3.30.70.270">
    <property type="match status" value="1"/>
</dbReference>
<dbReference type="GO" id="GO:0006281">
    <property type="term" value="P:DNA repair"/>
    <property type="evidence" value="ECO:0007669"/>
    <property type="project" value="UniProtKB-UniRule"/>
</dbReference>
<evidence type="ECO:0000256" key="1">
    <source>
        <dbReference type="ARBA" id="ARBA00004496"/>
    </source>
</evidence>
<dbReference type="Pfam" id="PF00817">
    <property type="entry name" value="IMS"/>
    <property type="match status" value="1"/>
</dbReference>
<evidence type="ECO:0000313" key="20">
    <source>
        <dbReference type="Proteomes" id="UP000231451"/>
    </source>
</evidence>
<dbReference type="PANTHER" id="PTHR11076:SF33">
    <property type="entry name" value="DNA POLYMERASE KAPPA"/>
    <property type="match status" value="1"/>
</dbReference>
<evidence type="ECO:0000256" key="15">
    <source>
        <dbReference type="ARBA" id="ARBA00049244"/>
    </source>
</evidence>
<evidence type="ECO:0000259" key="18">
    <source>
        <dbReference type="PROSITE" id="PS50173"/>
    </source>
</evidence>
<dbReference type="SUPFAM" id="SSF56672">
    <property type="entry name" value="DNA/RNA polymerases"/>
    <property type="match status" value="1"/>
</dbReference>
<dbReference type="InterPro" id="IPR053848">
    <property type="entry name" value="IMS_HHH_1"/>
</dbReference>
<evidence type="ECO:0000256" key="12">
    <source>
        <dbReference type="ARBA" id="ARBA00023125"/>
    </source>
</evidence>
<name>A0A2M9HFQ5_9BIFI</name>
<comment type="function">
    <text evidence="14 16">Poorly processive, error-prone DNA polymerase involved in untargeted mutagenesis. Copies undamaged DNA at stalled replication forks, which arise in vivo from mismatched or misaligned primer ends. These misaligned primers can be extended by PolIV. Exhibits no 3'-5' exonuclease (proofreading) activity. May be involved in translesional synthesis, in conjunction with the beta clamp from PolIII.</text>
</comment>
<evidence type="ECO:0000256" key="7">
    <source>
        <dbReference type="ARBA" id="ARBA00022705"/>
    </source>
</evidence>
<evidence type="ECO:0000313" key="19">
    <source>
        <dbReference type="EMBL" id="PJM75631.1"/>
    </source>
</evidence>
<feature type="region of interest" description="Disordered" evidence="17">
    <location>
        <begin position="387"/>
        <end position="426"/>
    </location>
</feature>
<reference evidence="19 20" key="1">
    <citation type="submission" date="2017-10" db="EMBL/GenBank/DDBJ databases">
        <title>Draft genome sequences of strains TRE 1, TRE 9, TRE H and TRI 7, isolated from tamarins, belonging to four potential novel Bifidobacterium species.</title>
        <authorList>
            <person name="Mattarelli P."/>
            <person name="Modesto M."/>
            <person name="Puglisi E."/>
            <person name="Morelli L."/>
            <person name="Spezio C."/>
            <person name="Bonetti A."/>
            <person name="Sandri C."/>
        </authorList>
    </citation>
    <scope>NUCLEOTIDE SEQUENCE [LARGE SCALE GENOMIC DNA]</scope>
    <source>
        <strain evidence="20">TRI7</strain>
    </source>
</reference>
<dbReference type="InterPro" id="IPR036775">
    <property type="entry name" value="DNA_pol_Y-fam_lit_finger_sf"/>
</dbReference>
<feature type="binding site" evidence="16">
    <location>
        <position position="27"/>
    </location>
    <ligand>
        <name>Mg(2+)</name>
        <dbReference type="ChEBI" id="CHEBI:18420"/>
    </ligand>
</feature>
<accession>A0A2M9HFQ5</accession>
<dbReference type="Pfam" id="PF11799">
    <property type="entry name" value="IMS_C"/>
    <property type="match status" value="1"/>
</dbReference>
<dbReference type="Pfam" id="PF21999">
    <property type="entry name" value="IMS_HHH_1"/>
    <property type="match status" value="1"/>
</dbReference>
<evidence type="ECO:0000256" key="10">
    <source>
        <dbReference type="ARBA" id="ARBA00022842"/>
    </source>
</evidence>
<dbReference type="Proteomes" id="UP000231451">
    <property type="component" value="Unassembled WGS sequence"/>
</dbReference>
<dbReference type="InterPro" id="IPR050116">
    <property type="entry name" value="DNA_polymerase-Y"/>
</dbReference>
<dbReference type="OrthoDB" id="9808813at2"/>
<feature type="domain" description="UmuC" evidence="18">
    <location>
        <begin position="23"/>
        <end position="202"/>
    </location>
</feature>
<dbReference type="InterPro" id="IPR022880">
    <property type="entry name" value="DNApol_IV"/>
</dbReference>
<evidence type="ECO:0000256" key="16">
    <source>
        <dbReference type="HAMAP-Rule" id="MF_01113"/>
    </source>
</evidence>
<comment type="subcellular location">
    <subcellularLocation>
        <location evidence="1 16">Cytoplasm</location>
    </subcellularLocation>
</comment>